<dbReference type="Ensembl" id="ENSCPRT00005014630.1">
    <property type="protein sequence ID" value="ENSCPRP00005012422.1"/>
    <property type="gene ID" value="ENSCPRG00005008812.1"/>
</dbReference>
<sequence length="77" mass="8070">FSAFLQRLLACDVGQIHIGQALKGIRQCEVIICSSCLSHACATAVALGAGVVIIVMQSAHCAGPDSCTFTWVCTLLF</sequence>
<proteinExistence type="predicted"/>
<keyword evidence="2" id="KW-1185">Reference proteome</keyword>
<organism evidence="1 2">
    <name type="scientific">Crocodylus porosus</name>
    <name type="common">Saltwater crocodile</name>
    <name type="synonym">Estuarine crocodile</name>
    <dbReference type="NCBI Taxonomy" id="8502"/>
    <lineage>
        <taxon>Eukaryota</taxon>
        <taxon>Metazoa</taxon>
        <taxon>Chordata</taxon>
        <taxon>Craniata</taxon>
        <taxon>Vertebrata</taxon>
        <taxon>Euteleostomi</taxon>
        <taxon>Archelosauria</taxon>
        <taxon>Archosauria</taxon>
        <taxon>Crocodylia</taxon>
        <taxon>Longirostres</taxon>
        <taxon>Crocodylidae</taxon>
        <taxon>Crocodylus</taxon>
    </lineage>
</organism>
<evidence type="ECO:0000313" key="2">
    <source>
        <dbReference type="Proteomes" id="UP000594220"/>
    </source>
</evidence>
<evidence type="ECO:0000313" key="1">
    <source>
        <dbReference type="Ensembl" id="ENSCPRP00005012422.1"/>
    </source>
</evidence>
<reference evidence="1" key="1">
    <citation type="submission" date="2025-08" db="UniProtKB">
        <authorList>
            <consortium name="Ensembl"/>
        </authorList>
    </citation>
    <scope>IDENTIFICATION</scope>
</reference>
<name>A0A7M4FW98_CROPO</name>
<reference evidence="1" key="2">
    <citation type="submission" date="2025-09" db="UniProtKB">
        <authorList>
            <consortium name="Ensembl"/>
        </authorList>
    </citation>
    <scope>IDENTIFICATION</scope>
</reference>
<accession>A0A7M4FW98</accession>
<protein>
    <submittedName>
        <fullName evidence="1">Uncharacterized protein</fullName>
    </submittedName>
</protein>
<dbReference type="Proteomes" id="UP000594220">
    <property type="component" value="Unplaced"/>
</dbReference>
<dbReference type="AlphaFoldDB" id="A0A7M4FW98"/>